<keyword evidence="3" id="KW-1185">Reference proteome</keyword>
<feature type="transmembrane region" description="Helical" evidence="1">
    <location>
        <begin position="43"/>
        <end position="65"/>
    </location>
</feature>
<dbReference type="EMBL" id="BSYO01000011">
    <property type="protein sequence ID" value="GMH11587.1"/>
    <property type="molecule type" value="Genomic_DNA"/>
</dbReference>
<evidence type="ECO:0000313" key="2">
    <source>
        <dbReference type="EMBL" id="GMH11587.1"/>
    </source>
</evidence>
<protein>
    <submittedName>
        <fullName evidence="2">Uncharacterized protein</fullName>
    </submittedName>
</protein>
<accession>A0AAD3SI35</accession>
<organism evidence="2 3">
    <name type="scientific">Nepenthes gracilis</name>
    <name type="common">Slender pitcher plant</name>
    <dbReference type="NCBI Taxonomy" id="150966"/>
    <lineage>
        <taxon>Eukaryota</taxon>
        <taxon>Viridiplantae</taxon>
        <taxon>Streptophyta</taxon>
        <taxon>Embryophyta</taxon>
        <taxon>Tracheophyta</taxon>
        <taxon>Spermatophyta</taxon>
        <taxon>Magnoliopsida</taxon>
        <taxon>eudicotyledons</taxon>
        <taxon>Gunneridae</taxon>
        <taxon>Pentapetalae</taxon>
        <taxon>Caryophyllales</taxon>
        <taxon>Nepenthaceae</taxon>
        <taxon>Nepenthes</taxon>
    </lineage>
</organism>
<evidence type="ECO:0000313" key="3">
    <source>
        <dbReference type="Proteomes" id="UP001279734"/>
    </source>
</evidence>
<sequence>MPCPVVVVVVLGFRPKASALFWVDLPCPISCKWLALLLFSRYIDVDLVTMRIRFILSCLGGYWMVCSPSGWNRFSRYMSMLHSYEVIGWFLCSLWVELCFFRSLWSVAMVSLWGFWADFCFIAIGVRRVRPMILEERMPASSYVM</sequence>
<feature type="transmembrane region" description="Helical" evidence="1">
    <location>
        <begin position="111"/>
        <end position="129"/>
    </location>
</feature>
<keyword evidence="1" id="KW-0472">Membrane</keyword>
<dbReference type="AlphaFoldDB" id="A0AAD3SI35"/>
<keyword evidence="1" id="KW-0812">Transmembrane</keyword>
<name>A0AAD3SI35_NEPGR</name>
<gene>
    <name evidence="2" type="ORF">Nepgr_013428</name>
</gene>
<comment type="caution">
    <text evidence="2">The sequence shown here is derived from an EMBL/GenBank/DDBJ whole genome shotgun (WGS) entry which is preliminary data.</text>
</comment>
<keyword evidence="1" id="KW-1133">Transmembrane helix</keyword>
<reference evidence="2" key="1">
    <citation type="submission" date="2023-05" db="EMBL/GenBank/DDBJ databases">
        <title>Nepenthes gracilis genome sequencing.</title>
        <authorList>
            <person name="Fukushima K."/>
        </authorList>
    </citation>
    <scope>NUCLEOTIDE SEQUENCE</scope>
    <source>
        <strain evidence="2">SING2019-196</strain>
    </source>
</reference>
<proteinExistence type="predicted"/>
<evidence type="ECO:0000256" key="1">
    <source>
        <dbReference type="SAM" id="Phobius"/>
    </source>
</evidence>
<dbReference type="Proteomes" id="UP001279734">
    <property type="component" value="Unassembled WGS sequence"/>
</dbReference>